<name>A0A0K2GXM4_9CORY</name>
<gene>
    <name evidence="8" type="ORF">CLAC_01020</name>
</gene>
<dbReference type="InterPro" id="IPR013766">
    <property type="entry name" value="Thioredoxin_domain"/>
</dbReference>
<evidence type="ECO:0000313" key="8">
    <source>
        <dbReference type="EMBL" id="ALA66544.1"/>
    </source>
</evidence>
<dbReference type="PROSITE" id="PS51352">
    <property type="entry name" value="THIOREDOXIN_2"/>
    <property type="match status" value="1"/>
</dbReference>
<keyword evidence="9" id="KW-1185">Reference proteome</keyword>
<evidence type="ECO:0000256" key="5">
    <source>
        <dbReference type="ARBA" id="ARBA00023284"/>
    </source>
</evidence>
<sequence>MAFALSRTSGPLDNASDAAASQSVQEEQPSSAMTADEIAAVAGSGSLDGVKLPHLFASESSGDGASAPVEGVDVGRVVVGKPTVVNVWAWNCAPCRQELPLIEKWSKDNPDVQVVTVHAAREEQRGRNFLSEIGVDLETYSDTVDVVGSALNLPRVVPISVIFNPDGSVARMHPGEFTSAKEITDTVRGALS</sequence>
<keyword evidence="2" id="KW-0201">Cytochrome c-type biogenesis</keyword>
<feature type="compositionally biased region" description="Polar residues" evidence="6">
    <location>
        <begin position="1"/>
        <end position="11"/>
    </location>
</feature>
<evidence type="ECO:0000256" key="4">
    <source>
        <dbReference type="ARBA" id="ARBA00023157"/>
    </source>
</evidence>
<reference evidence="8 9" key="1">
    <citation type="submission" date="2013-10" db="EMBL/GenBank/DDBJ databases">
        <title>Complete genome sequence of Corynebacterium lactis DSM 45799(T), isolated from raw cow milk.</title>
        <authorList>
            <person name="Ruckert C."/>
            <person name="Albersmeier A."/>
            <person name="Lipski A."/>
            <person name="Kalinowski J."/>
        </authorList>
    </citation>
    <scope>NUCLEOTIDE SEQUENCE [LARGE SCALE GENOMIC DNA]</scope>
    <source>
        <strain evidence="8 9">RW2-5</strain>
    </source>
</reference>
<feature type="compositionally biased region" description="Polar residues" evidence="6">
    <location>
        <begin position="19"/>
        <end position="33"/>
    </location>
</feature>
<dbReference type="SUPFAM" id="SSF52833">
    <property type="entry name" value="Thioredoxin-like"/>
    <property type="match status" value="1"/>
</dbReference>
<dbReference type="EMBL" id="CP006841">
    <property type="protein sequence ID" value="ALA66544.1"/>
    <property type="molecule type" value="Genomic_DNA"/>
</dbReference>
<feature type="domain" description="Thioredoxin" evidence="7">
    <location>
        <begin position="46"/>
        <end position="192"/>
    </location>
</feature>
<dbReference type="Proteomes" id="UP000058446">
    <property type="component" value="Chromosome"/>
</dbReference>
<dbReference type="CDD" id="cd02966">
    <property type="entry name" value="TlpA_like_family"/>
    <property type="match status" value="1"/>
</dbReference>
<dbReference type="Gene3D" id="3.40.30.10">
    <property type="entry name" value="Glutaredoxin"/>
    <property type="match status" value="1"/>
</dbReference>
<evidence type="ECO:0000256" key="3">
    <source>
        <dbReference type="ARBA" id="ARBA00022968"/>
    </source>
</evidence>
<dbReference type="Pfam" id="PF13905">
    <property type="entry name" value="Thioredoxin_8"/>
    <property type="match status" value="1"/>
</dbReference>
<keyword evidence="3" id="KW-0735">Signal-anchor</keyword>
<dbReference type="InterPro" id="IPR050553">
    <property type="entry name" value="Thioredoxin_ResA/DsbE_sf"/>
</dbReference>
<feature type="region of interest" description="Disordered" evidence="6">
    <location>
        <begin position="1"/>
        <end position="34"/>
    </location>
</feature>
<dbReference type="KEGG" id="clw:CLAC_01020"/>
<dbReference type="PATRIC" id="fig|1408189.4.peg.202"/>
<dbReference type="PROSITE" id="PS00194">
    <property type="entry name" value="THIOREDOXIN_1"/>
    <property type="match status" value="1"/>
</dbReference>
<comment type="subcellular location">
    <subcellularLocation>
        <location evidence="1">Cell envelope</location>
    </subcellularLocation>
</comment>
<keyword evidence="4" id="KW-1015">Disulfide bond</keyword>
<organism evidence="8 9">
    <name type="scientific">Corynebacterium lactis RW2-5</name>
    <dbReference type="NCBI Taxonomy" id="1408189"/>
    <lineage>
        <taxon>Bacteria</taxon>
        <taxon>Bacillati</taxon>
        <taxon>Actinomycetota</taxon>
        <taxon>Actinomycetes</taxon>
        <taxon>Mycobacteriales</taxon>
        <taxon>Corynebacteriaceae</taxon>
        <taxon>Corynebacterium</taxon>
    </lineage>
</organism>
<evidence type="ECO:0000259" key="7">
    <source>
        <dbReference type="PROSITE" id="PS51352"/>
    </source>
</evidence>
<protein>
    <recommendedName>
        <fullName evidence="7">Thioredoxin domain-containing protein</fullName>
    </recommendedName>
</protein>
<dbReference type="GO" id="GO:0017004">
    <property type="term" value="P:cytochrome complex assembly"/>
    <property type="evidence" value="ECO:0007669"/>
    <property type="project" value="UniProtKB-KW"/>
</dbReference>
<dbReference type="GO" id="GO:0030313">
    <property type="term" value="C:cell envelope"/>
    <property type="evidence" value="ECO:0007669"/>
    <property type="project" value="UniProtKB-SubCell"/>
</dbReference>
<dbReference type="InterPro" id="IPR012336">
    <property type="entry name" value="Thioredoxin-like_fold"/>
</dbReference>
<keyword evidence="3" id="KW-0812">Transmembrane</keyword>
<dbReference type="InterPro" id="IPR036249">
    <property type="entry name" value="Thioredoxin-like_sf"/>
</dbReference>
<evidence type="ECO:0000256" key="2">
    <source>
        <dbReference type="ARBA" id="ARBA00022748"/>
    </source>
</evidence>
<accession>A0A0K2GXM4</accession>
<dbReference type="STRING" id="1408189.CLAC_01020"/>
<dbReference type="InterPro" id="IPR017937">
    <property type="entry name" value="Thioredoxin_CS"/>
</dbReference>
<dbReference type="PANTHER" id="PTHR42852">
    <property type="entry name" value="THIOL:DISULFIDE INTERCHANGE PROTEIN DSBE"/>
    <property type="match status" value="1"/>
</dbReference>
<evidence type="ECO:0000313" key="9">
    <source>
        <dbReference type="Proteomes" id="UP000058446"/>
    </source>
</evidence>
<dbReference type="PANTHER" id="PTHR42852:SF6">
    <property type="entry name" value="THIOL:DISULFIDE INTERCHANGE PROTEIN DSBE"/>
    <property type="match status" value="1"/>
</dbReference>
<proteinExistence type="predicted"/>
<evidence type="ECO:0000256" key="6">
    <source>
        <dbReference type="SAM" id="MobiDB-lite"/>
    </source>
</evidence>
<keyword evidence="5" id="KW-0676">Redox-active center</keyword>
<evidence type="ECO:0000256" key="1">
    <source>
        <dbReference type="ARBA" id="ARBA00004196"/>
    </source>
</evidence>
<dbReference type="AlphaFoldDB" id="A0A0K2GXM4"/>